<evidence type="ECO:0000256" key="1">
    <source>
        <dbReference type="ARBA" id="ARBA00004141"/>
    </source>
</evidence>
<keyword evidence="4" id="KW-0560">Oxidoreductase</keyword>
<dbReference type="InterPro" id="IPR017927">
    <property type="entry name" value="FAD-bd_FR_type"/>
</dbReference>
<dbReference type="GeneID" id="92513824"/>
<proteinExistence type="predicted"/>
<dbReference type="InterPro" id="IPR017938">
    <property type="entry name" value="Riboflavin_synthase-like_b-brl"/>
</dbReference>
<keyword evidence="2 6" id="KW-0812">Transmembrane</keyword>
<sequence length="457" mass="51560">MVPLAGVMWYRAYMIGLLQKTANAVCEEPDDRRTANMTVPDMPYAWLRTGQIRLSENLTLKLFPGNVFFYAYLLTTAVTVFVLRQTQRGRYWAQRRIAVCACFTYGEAAFVAATLLLSVMFFIYWLRDHNYKQTWSVTAKESAQIEAPERWGRGLGQLAILFLSVLLLPVGRQSLVVSVLGVSRDGMLWFHRAVGYAMLAATVGHVVAFYVSYASFGYLLQNLNTVSNRVCKKGVFDDYSVLVATWTTWFLLIAMGVFGLSFVRRRYYELFYYTHLAATYMTLPVMVFHASAGWMYLLPGMTVFLADQLVRVWQRSAVVRLVHARVISEDTTELAFSVPGRWDMRRVHPGQYVLVCVPELTALQWHPFTLTNVVDAESVEAGGSRVSAVVLLTDELVSCGIYVMRRGEFEMLAGAAWGSVSGRGAIPWKRPQKWALTLCCQVGTEVRAFECTTAGRS</sequence>
<feature type="transmembrane region" description="Helical" evidence="6">
    <location>
        <begin position="239"/>
        <end position="263"/>
    </location>
</feature>
<evidence type="ECO:0000256" key="3">
    <source>
        <dbReference type="ARBA" id="ARBA00022989"/>
    </source>
</evidence>
<dbReference type="Pfam" id="PF08022">
    <property type="entry name" value="FAD_binding_8"/>
    <property type="match status" value="1"/>
</dbReference>
<feature type="transmembrane region" description="Helical" evidence="6">
    <location>
        <begin position="67"/>
        <end position="85"/>
    </location>
</feature>
<dbReference type="SUPFAM" id="SSF63380">
    <property type="entry name" value="Riboflavin synthase domain-like"/>
    <property type="match status" value="1"/>
</dbReference>
<evidence type="ECO:0000256" key="6">
    <source>
        <dbReference type="SAM" id="Phobius"/>
    </source>
</evidence>
<evidence type="ECO:0000256" key="2">
    <source>
        <dbReference type="ARBA" id="ARBA00022692"/>
    </source>
</evidence>
<keyword evidence="5 6" id="KW-0472">Membrane</keyword>
<name>A0A836GV11_9TRYP</name>
<dbReference type="PROSITE" id="PS51384">
    <property type="entry name" value="FAD_FR"/>
    <property type="match status" value="1"/>
</dbReference>
<dbReference type="EMBL" id="JAFEUZ010000030">
    <property type="protein sequence ID" value="KAG5472380.1"/>
    <property type="molecule type" value="Genomic_DNA"/>
</dbReference>
<feature type="transmembrane region" description="Helical" evidence="6">
    <location>
        <begin position="194"/>
        <end position="219"/>
    </location>
</feature>
<dbReference type="OrthoDB" id="260856at2759"/>
<dbReference type="InterPro" id="IPR013130">
    <property type="entry name" value="Fe3_Rdtase_TM_dom"/>
</dbReference>
<reference evidence="9" key="2">
    <citation type="journal article" date="2021" name="Sci. Data">
        <title>Chromosome-scale genome sequencing, assembly and annotation of six genomes from subfamily Leishmaniinae.</title>
        <authorList>
            <person name="Almutairi H."/>
            <person name="Urbaniak M.D."/>
            <person name="Bates M.D."/>
            <person name="Jariyapan N."/>
            <person name="Kwakye-Nuako G."/>
            <person name="Thomaz Soccol V."/>
            <person name="Al-Salem W.S."/>
            <person name="Dillon R.J."/>
            <person name="Bates P.A."/>
            <person name="Gatherer D."/>
        </authorList>
    </citation>
    <scope>NUCLEOTIDE SEQUENCE [LARGE SCALE GENOMIC DNA]</scope>
</reference>
<gene>
    <name evidence="8" type="ORF">LSCM1_03779</name>
</gene>
<dbReference type="RefSeq" id="XP_067176680.1">
    <property type="nucleotide sequence ID" value="XM_067321312.1"/>
</dbReference>
<dbReference type="PANTHER" id="PTHR11972:SF69">
    <property type="entry name" value="FERRIC REDUCTION OXIDASE 6-RELATED"/>
    <property type="match status" value="1"/>
</dbReference>
<evidence type="ECO:0000256" key="4">
    <source>
        <dbReference type="ARBA" id="ARBA00023002"/>
    </source>
</evidence>
<evidence type="ECO:0000256" key="5">
    <source>
        <dbReference type="ARBA" id="ARBA00023136"/>
    </source>
</evidence>
<feature type="transmembrane region" description="Helical" evidence="6">
    <location>
        <begin position="97"/>
        <end position="126"/>
    </location>
</feature>
<keyword evidence="3 6" id="KW-1133">Transmembrane helix</keyword>
<dbReference type="InterPro" id="IPR013112">
    <property type="entry name" value="FAD-bd_8"/>
</dbReference>
<comment type="subcellular location">
    <subcellularLocation>
        <location evidence="1">Membrane</location>
        <topology evidence="1">Multi-pass membrane protein</topology>
    </subcellularLocation>
</comment>
<organism evidence="8 9">
    <name type="scientific">Leishmania martiniquensis</name>
    <dbReference type="NCBI Taxonomy" id="1580590"/>
    <lineage>
        <taxon>Eukaryota</taxon>
        <taxon>Discoba</taxon>
        <taxon>Euglenozoa</taxon>
        <taxon>Kinetoplastea</taxon>
        <taxon>Metakinetoplastina</taxon>
        <taxon>Trypanosomatida</taxon>
        <taxon>Trypanosomatidae</taxon>
        <taxon>Leishmaniinae</taxon>
        <taxon>Leishmania</taxon>
    </lineage>
</organism>
<feature type="domain" description="FAD-binding FR-type" evidence="7">
    <location>
        <begin position="314"/>
        <end position="457"/>
    </location>
</feature>
<keyword evidence="9" id="KW-1185">Reference proteome</keyword>
<feature type="transmembrane region" description="Helical" evidence="6">
    <location>
        <begin position="158"/>
        <end position="182"/>
    </location>
</feature>
<evidence type="ECO:0000313" key="8">
    <source>
        <dbReference type="EMBL" id="KAG5472380.1"/>
    </source>
</evidence>
<evidence type="ECO:0000259" key="7">
    <source>
        <dbReference type="PROSITE" id="PS51384"/>
    </source>
</evidence>
<accession>A0A836GV11</accession>
<dbReference type="PANTHER" id="PTHR11972">
    <property type="entry name" value="NADPH OXIDASE"/>
    <property type="match status" value="1"/>
</dbReference>
<dbReference type="Proteomes" id="UP000673552">
    <property type="component" value="Unassembled WGS sequence"/>
</dbReference>
<dbReference type="GO" id="GO:0016491">
    <property type="term" value="F:oxidoreductase activity"/>
    <property type="evidence" value="ECO:0007669"/>
    <property type="project" value="UniProtKB-KW"/>
</dbReference>
<dbReference type="Pfam" id="PF01794">
    <property type="entry name" value="Ferric_reduct"/>
    <property type="match status" value="1"/>
</dbReference>
<comment type="caution">
    <text evidence="8">The sequence shown here is derived from an EMBL/GenBank/DDBJ whole genome shotgun (WGS) entry which is preliminary data.</text>
</comment>
<dbReference type="AlphaFoldDB" id="A0A836GV11"/>
<protein>
    <recommendedName>
        <fullName evidence="7">FAD-binding FR-type domain-containing protein</fullName>
    </recommendedName>
</protein>
<evidence type="ECO:0000313" key="9">
    <source>
        <dbReference type="Proteomes" id="UP000673552"/>
    </source>
</evidence>
<reference evidence="9" key="1">
    <citation type="journal article" date="2021" name="Microbiol. Resour. Announc.">
        <title>LGAAP: Leishmaniinae Genome Assembly and Annotation Pipeline.</title>
        <authorList>
            <person name="Almutairi H."/>
            <person name="Urbaniak M.D."/>
            <person name="Bates M.D."/>
            <person name="Jariyapan N."/>
            <person name="Kwakye-Nuako G."/>
            <person name="Thomaz-Soccol V."/>
            <person name="Al-Salem W.S."/>
            <person name="Dillon R.J."/>
            <person name="Bates P.A."/>
            <person name="Gatherer D."/>
        </authorList>
    </citation>
    <scope>NUCLEOTIDE SEQUENCE [LARGE SCALE GENOMIC DNA]</scope>
</reference>
<dbReference type="InterPro" id="IPR050369">
    <property type="entry name" value="RBOH/FRE"/>
</dbReference>
<dbReference type="KEGG" id="lmat:92513824"/>
<dbReference type="GO" id="GO:0005886">
    <property type="term" value="C:plasma membrane"/>
    <property type="evidence" value="ECO:0007669"/>
    <property type="project" value="TreeGrafter"/>
</dbReference>
<feature type="transmembrane region" description="Helical" evidence="6">
    <location>
        <begin position="270"/>
        <end position="288"/>
    </location>
</feature>